<feature type="domain" description="HTH bat-type" evidence="1">
    <location>
        <begin position="130"/>
        <end position="182"/>
    </location>
</feature>
<dbReference type="AlphaFoldDB" id="A0AA37BSH2"/>
<reference evidence="2" key="1">
    <citation type="journal article" date="2014" name="Int. J. Syst. Evol. Microbiol.">
        <title>Complete genome sequence of Corynebacterium casei LMG S-19264T (=DSM 44701T), isolated from a smear-ripened cheese.</title>
        <authorList>
            <consortium name="US DOE Joint Genome Institute (JGI-PGF)"/>
            <person name="Walter F."/>
            <person name="Albersmeier A."/>
            <person name="Kalinowski J."/>
            <person name="Ruckert C."/>
        </authorList>
    </citation>
    <scope>NUCLEOTIDE SEQUENCE</scope>
    <source>
        <strain evidence="2">JCM 13583</strain>
    </source>
</reference>
<dbReference type="PANTHER" id="PTHR34236">
    <property type="entry name" value="DIMETHYL SULFOXIDE REDUCTASE TRANSCRIPTIONAL ACTIVATOR"/>
    <property type="match status" value="1"/>
</dbReference>
<reference evidence="2" key="2">
    <citation type="submission" date="2022-09" db="EMBL/GenBank/DDBJ databases">
        <authorList>
            <person name="Sun Q."/>
            <person name="Ohkuma M."/>
        </authorList>
    </citation>
    <scope>NUCLEOTIDE SEQUENCE</scope>
    <source>
        <strain evidence="2">JCM 13583</strain>
    </source>
</reference>
<organism evidence="2 3">
    <name type="scientific">Thermogymnomonas acidicola</name>
    <dbReference type="NCBI Taxonomy" id="399579"/>
    <lineage>
        <taxon>Archaea</taxon>
        <taxon>Methanobacteriati</taxon>
        <taxon>Thermoplasmatota</taxon>
        <taxon>Thermoplasmata</taxon>
        <taxon>Thermoplasmatales</taxon>
        <taxon>Thermogymnomonas</taxon>
    </lineage>
</organism>
<keyword evidence="3" id="KW-1185">Reference proteome</keyword>
<protein>
    <recommendedName>
        <fullName evidence="1">HTH bat-type domain-containing protein</fullName>
    </recommendedName>
</protein>
<dbReference type="EMBL" id="BMNY01000002">
    <property type="protein sequence ID" value="GGM76647.1"/>
    <property type="molecule type" value="Genomic_DNA"/>
</dbReference>
<gene>
    <name evidence="2" type="ORF">GCM10007108_13420</name>
</gene>
<name>A0AA37BSH2_9ARCH</name>
<dbReference type="Pfam" id="PF04967">
    <property type="entry name" value="HTH_10"/>
    <property type="match status" value="1"/>
</dbReference>
<dbReference type="Proteomes" id="UP000632195">
    <property type="component" value="Unassembled WGS sequence"/>
</dbReference>
<dbReference type="InterPro" id="IPR007050">
    <property type="entry name" value="HTH_bacterioopsin"/>
</dbReference>
<proteinExistence type="predicted"/>
<accession>A0AA37BSH2</accession>
<evidence type="ECO:0000313" key="2">
    <source>
        <dbReference type="EMBL" id="GGM76647.1"/>
    </source>
</evidence>
<sequence length="187" mass="21078">MNSSSNFNYIVAFTVANDVVDMKKAFSKDFENFSIVKGKLYTFITGVKHSHGIIPSITANGGIPIFPTYADGGIETFNVLLFTKESLDYIIDAVKSHNDVVTMDYLRIRDGDSIIDNIKSLFSNVLVTDLTPLEKKIIRAAFTSGFYTWPRQFSLEDISRDTGLSKPTVLYHIRNAERKVMRSLFSK</sequence>
<evidence type="ECO:0000313" key="3">
    <source>
        <dbReference type="Proteomes" id="UP000632195"/>
    </source>
</evidence>
<dbReference type="PANTHER" id="PTHR34236:SF1">
    <property type="entry name" value="DIMETHYL SULFOXIDE REDUCTASE TRANSCRIPTIONAL ACTIVATOR"/>
    <property type="match status" value="1"/>
</dbReference>
<comment type="caution">
    <text evidence="2">The sequence shown here is derived from an EMBL/GenBank/DDBJ whole genome shotgun (WGS) entry which is preliminary data.</text>
</comment>
<evidence type="ECO:0000259" key="1">
    <source>
        <dbReference type="Pfam" id="PF04967"/>
    </source>
</evidence>